<evidence type="ECO:0000256" key="1">
    <source>
        <dbReference type="SAM" id="SignalP"/>
    </source>
</evidence>
<keyword evidence="3" id="KW-1185">Reference proteome</keyword>
<sequence>MAIFVLQMMSMGCSMAPMMFLGVQPHMPPMGMGMGMGTGMNHAMFPYPVIPPGQPLPNPAVVAATAAAHLSPAFPAPGFNMTPIPVPGPTPNLMNSLTLNSQNQPHVLGFADPFQQYHGPHQTQLPLPQAHDPTRPFCHYLFKLTSLFIYYYYLFFLQNRGMSPIAAKLSSSKDATNPDIITKPVE</sequence>
<protein>
    <submittedName>
        <fullName evidence="2">Basic helix-loop-helix leucine zipper transcription factor</fullName>
    </submittedName>
</protein>
<evidence type="ECO:0000313" key="2">
    <source>
        <dbReference type="EMBL" id="KAF5822098.1"/>
    </source>
</evidence>
<organism evidence="2 3">
    <name type="scientific">Helianthus annuus</name>
    <name type="common">Common sunflower</name>
    <dbReference type="NCBI Taxonomy" id="4232"/>
    <lineage>
        <taxon>Eukaryota</taxon>
        <taxon>Viridiplantae</taxon>
        <taxon>Streptophyta</taxon>
        <taxon>Embryophyta</taxon>
        <taxon>Tracheophyta</taxon>
        <taxon>Spermatophyta</taxon>
        <taxon>Magnoliopsida</taxon>
        <taxon>eudicotyledons</taxon>
        <taxon>Gunneridae</taxon>
        <taxon>Pentapetalae</taxon>
        <taxon>asterids</taxon>
        <taxon>campanulids</taxon>
        <taxon>Asterales</taxon>
        <taxon>Asteraceae</taxon>
        <taxon>Asteroideae</taxon>
        <taxon>Heliantheae alliance</taxon>
        <taxon>Heliantheae</taxon>
        <taxon>Helianthus</taxon>
    </lineage>
</organism>
<accession>A0A9K3P4K0</accession>
<reference evidence="2" key="1">
    <citation type="journal article" date="2017" name="Nature">
        <title>The sunflower genome provides insights into oil metabolism, flowering and Asterid evolution.</title>
        <authorList>
            <person name="Badouin H."/>
            <person name="Gouzy J."/>
            <person name="Grassa C.J."/>
            <person name="Murat F."/>
            <person name="Staton S.E."/>
            <person name="Cottret L."/>
            <person name="Lelandais-Briere C."/>
            <person name="Owens G.L."/>
            <person name="Carrere S."/>
            <person name="Mayjonade B."/>
            <person name="Legrand L."/>
            <person name="Gill N."/>
            <person name="Kane N.C."/>
            <person name="Bowers J.E."/>
            <person name="Hubner S."/>
            <person name="Bellec A."/>
            <person name="Berard A."/>
            <person name="Berges H."/>
            <person name="Blanchet N."/>
            <person name="Boniface M.C."/>
            <person name="Brunel D."/>
            <person name="Catrice O."/>
            <person name="Chaidir N."/>
            <person name="Claudel C."/>
            <person name="Donnadieu C."/>
            <person name="Faraut T."/>
            <person name="Fievet G."/>
            <person name="Helmstetter N."/>
            <person name="King M."/>
            <person name="Knapp S.J."/>
            <person name="Lai Z."/>
            <person name="Le Paslier M.C."/>
            <person name="Lippi Y."/>
            <person name="Lorenzon L."/>
            <person name="Mandel J.R."/>
            <person name="Marage G."/>
            <person name="Marchand G."/>
            <person name="Marquand E."/>
            <person name="Bret-Mestries E."/>
            <person name="Morien E."/>
            <person name="Nambeesan S."/>
            <person name="Nguyen T."/>
            <person name="Pegot-Espagnet P."/>
            <person name="Pouilly N."/>
            <person name="Raftis F."/>
            <person name="Sallet E."/>
            <person name="Schiex T."/>
            <person name="Thomas J."/>
            <person name="Vandecasteele C."/>
            <person name="Vares D."/>
            <person name="Vear F."/>
            <person name="Vautrin S."/>
            <person name="Crespi M."/>
            <person name="Mangin B."/>
            <person name="Burke J.M."/>
            <person name="Salse J."/>
            <person name="Munos S."/>
            <person name="Vincourt P."/>
            <person name="Rieseberg L.H."/>
            <person name="Langlade N.B."/>
        </authorList>
    </citation>
    <scope>NUCLEOTIDE SEQUENCE</scope>
    <source>
        <tissue evidence="2">Leaves</tissue>
    </source>
</reference>
<name>A0A9K3P4K0_HELAN</name>
<dbReference type="Gramene" id="mRNA:HanXRQr2_Chr01g0022561">
    <property type="protein sequence ID" value="mRNA:HanXRQr2_Chr01g0022561"/>
    <property type="gene ID" value="HanXRQr2_Chr01g0022561"/>
</dbReference>
<reference evidence="2" key="2">
    <citation type="submission" date="2020-06" db="EMBL/GenBank/DDBJ databases">
        <title>Helianthus annuus Genome sequencing and assembly Release 2.</title>
        <authorList>
            <person name="Gouzy J."/>
            <person name="Langlade N."/>
            <person name="Munos S."/>
        </authorList>
    </citation>
    <scope>NUCLEOTIDE SEQUENCE</scope>
    <source>
        <tissue evidence="2">Leaves</tissue>
    </source>
</reference>
<feature type="signal peptide" evidence="1">
    <location>
        <begin position="1"/>
        <end position="15"/>
    </location>
</feature>
<dbReference type="EMBL" id="MNCJ02000316">
    <property type="protein sequence ID" value="KAF5822098.1"/>
    <property type="molecule type" value="Genomic_DNA"/>
</dbReference>
<keyword evidence="1" id="KW-0732">Signal</keyword>
<dbReference type="Proteomes" id="UP000215914">
    <property type="component" value="Unassembled WGS sequence"/>
</dbReference>
<proteinExistence type="predicted"/>
<dbReference type="AlphaFoldDB" id="A0A9K3P4K0"/>
<gene>
    <name evidence="2" type="ORF">HanXRQr2_Chr01g0022561</name>
</gene>
<evidence type="ECO:0000313" key="3">
    <source>
        <dbReference type="Proteomes" id="UP000215914"/>
    </source>
</evidence>
<feature type="chain" id="PRO_5039919414" evidence="1">
    <location>
        <begin position="16"/>
        <end position="186"/>
    </location>
</feature>
<comment type="caution">
    <text evidence="2">The sequence shown here is derived from an EMBL/GenBank/DDBJ whole genome shotgun (WGS) entry which is preliminary data.</text>
</comment>